<dbReference type="OrthoDB" id="610799at2759"/>
<protein>
    <submittedName>
        <fullName evidence="1">Uncharacterized protein</fullName>
    </submittedName>
</protein>
<reference evidence="1" key="1">
    <citation type="submission" date="2022-04" db="EMBL/GenBank/DDBJ databases">
        <title>Carnegiea gigantea Genome sequencing and assembly v2.</title>
        <authorList>
            <person name="Copetti D."/>
            <person name="Sanderson M.J."/>
            <person name="Burquez A."/>
            <person name="Wojciechowski M.F."/>
        </authorList>
    </citation>
    <scope>NUCLEOTIDE SEQUENCE</scope>
    <source>
        <strain evidence="1">SGP5-SGP5p</strain>
        <tissue evidence="1">Aerial part</tissue>
    </source>
</reference>
<dbReference type="Proteomes" id="UP001153076">
    <property type="component" value="Unassembled WGS sequence"/>
</dbReference>
<sequence length="159" mass="18271">MGNCCGIHGSTTSLGNQTMPRRLAEMEGSVVSGGGQLSGGGQVRIRISKQQLHELLRRVELDQHHLHYGRDRDGRKRMRAEEVLQRLIDKSHHVEVHHQGPWRPSLESIKEVRVRISKQQLEELLRRAEIDHDHDHHGRKRTMKVEEILPRLIDKSGSS</sequence>
<evidence type="ECO:0000313" key="2">
    <source>
        <dbReference type="Proteomes" id="UP001153076"/>
    </source>
</evidence>
<organism evidence="1 2">
    <name type="scientific">Carnegiea gigantea</name>
    <dbReference type="NCBI Taxonomy" id="171969"/>
    <lineage>
        <taxon>Eukaryota</taxon>
        <taxon>Viridiplantae</taxon>
        <taxon>Streptophyta</taxon>
        <taxon>Embryophyta</taxon>
        <taxon>Tracheophyta</taxon>
        <taxon>Spermatophyta</taxon>
        <taxon>Magnoliopsida</taxon>
        <taxon>eudicotyledons</taxon>
        <taxon>Gunneridae</taxon>
        <taxon>Pentapetalae</taxon>
        <taxon>Caryophyllales</taxon>
        <taxon>Cactineae</taxon>
        <taxon>Cactaceae</taxon>
        <taxon>Cactoideae</taxon>
        <taxon>Echinocereeae</taxon>
        <taxon>Carnegiea</taxon>
    </lineage>
</organism>
<dbReference type="EMBL" id="JAKOGI010000143">
    <property type="protein sequence ID" value="KAJ8442309.1"/>
    <property type="molecule type" value="Genomic_DNA"/>
</dbReference>
<name>A0A9Q1KF19_9CARY</name>
<dbReference type="PANTHER" id="PTHR33647:SF5">
    <property type="entry name" value="OS01G0793900 PROTEIN"/>
    <property type="match status" value="1"/>
</dbReference>
<comment type="caution">
    <text evidence="1">The sequence shown here is derived from an EMBL/GenBank/DDBJ whole genome shotgun (WGS) entry which is preliminary data.</text>
</comment>
<accession>A0A9Q1KF19</accession>
<dbReference type="AlphaFoldDB" id="A0A9Q1KF19"/>
<proteinExistence type="predicted"/>
<gene>
    <name evidence="1" type="ORF">Cgig2_011232</name>
</gene>
<evidence type="ECO:0000313" key="1">
    <source>
        <dbReference type="EMBL" id="KAJ8442309.1"/>
    </source>
</evidence>
<dbReference type="PANTHER" id="PTHR33647">
    <property type="entry name" value="OS01G0793900 PROTEIN"/>
    <property type="match status" value="1"/>
</dbReference>
<keyword evidence="2" id="KW-1185">Reference proteome</keyword>